<evidence type="ECO:0000313" key="1">
    <source>
        <dbReference type="EMBL" id="CDW30652.1"/>
    </source>
</evidence>
<dbReference type="EMBL" id="HACA01013291">
    <property type="protein sequence ID" value="CDW30652.1"/>
    <property type="molecule type" value="Transcribed_RNA"/>
</dbReference>
<proteinExistence type="predicted"/>
<organism evidence="1">
    <name type="scientific">Lepeophtheirus salmonis</name>
    <name type="common">Salmon louse</name>
    <name type="synonym">Caligus salmonis</name>
    <dbReference type="NCBI Taxonomy" id="72036"/>
    <lineage>
        <taxon>Eukaryota</taxon>
        <taxon>Metazoa</taxon>
        <taxon>Ecdysozoa</taxon>
        <taxon>Arthropoda</taxon>
        <taxon>Crustacea</taxon>
        <taxon>Multicrustacea</taxon>
        <taxon>Hexanauplia</taxon>
        <taxon>Copepoda</taxon>
        <taxon>Siphonostomatoida</taxon>
        <taxon>Caligidae</taxon>
        <taxon>Lepeophtheirus</taxon>
    </lineage>
</organism>
<name>A0A0K2TY63_LEPSM</name>
<sequence>MFRYNQLFLLISSCTILIKLSQCHKNA</sequence>
<accession>A0A0K2TY63</accession>
<protein>
    <submittedName>
        <fullName evidence="1">Uncharacterized protein</fullName>
    </submittedName>
</protein>
<reference evidence="1" key="1">
    <citation type="submission" date="2014-05" db="EMBL/GenBank/DDBJ databases">
        <authorList>
            <person name="Chronopoulou M."/>
        </authorList>
    </citation>
    <scope>NUCLEOTIDE SEQUENCE</scope>
    <source>
        <tissue evidence="1">Whole organism</tissue>
    </source>
</reference>
<dbReference type="AlphaFoldDB" id="A0A0K2TY63"/>